<dbReference type="EnsemblMetazoa" id="MESCA001067-RA">
    <property type="protein sequence ID" value="MESCA001067-PA"/>
    <property type="gene ID" value="MESCA001067"/>
</dbReference>
<dbReference type="EMBL" id="CAQQ02053111">
    <property type="status" value="NOT_ANNOTATED_CDS"/>
    <property type="molecule type" value="Genomic_DNA"/>
</dbReference>
<dbReference type="HOGENOM" id="CLU_2530036_0_0_1"/>
<reference evidence="1" key="2">
    <citation type="submission" date="2015-06" db="UniProtKB">
        <authorList>
            <consortium name="EnsemblMetazoa"/>
        </authorList>
    </citation>
    <scope>IDENTIFICATION</scope>
</reference>
<dbReference type="InterPro" id="IPR036056">
    <property type="entry name" value="Fibrinogen-like_C"/>
</dbReference>
<name>T1GCP7_MEGSC</name>
<organism evidence="1 2">
    <name type="scientific">Megaselia scalaris</name>
    <name type="common">Humpbacked fly</name>
    <name type="synonym">Phora scalaris</name>
    <dbReference type="NCBI Taxonomy" id="36166"/>
    <lineage>
        <taxon>Eukaryota</taxon>
        <taxon>Metazoa</taxon>
        <taxon>Ecdysozoa</taxon>
        <taxon>Arthropoda</taxon>
        <taxon>Hexapoda</taxon>
        <taxon>Insecta</taxon>
        <taxon>Pterygota</taxon>
        <taxon>Neoptera</taxon>
        <taxon>Endopterygota</taxon>
        <taxon>Diptera</taxon>
        <taxon>Brachycera</taxon>
        <taxon>Muscomorpha</taxon>
        <taxon>Platypezoidea</taxon>
        <taxon>Phoridae</taxon>
        <taxon>Megaseliini</taxon>
        <taxon>Megaselia</taxon>
    </lineage>
</organism>
<sequence>MSNLNGQYLGGNNGSGIISPNNKFQGIYWNTFNGDEYSLKSYILKEIQQSDNRNFAKAYSRIFKSLFIPEIAGLANTRILHLYT</sequence>
<evidence type="ECO:0000313" key="1">
    <source>
        <dbReference type="EnsemblMetazoa" id="MESCA001067-PA"/>
    </source>
</evidence>
<dbReference type="Proteomes" id="UP000015102">
    <property type="component" value="Unassembled WGS sequence"/>
</dbReference>
<proteinExistence type="predicted"/>
<reference evidence="2" key="1">
    <citation type="submission" date="2013-02" db="EMBL/GenBank/DDBJ databases">
        <authorList>
            <person name="Hughes D."/>
        </authorList>
    </citation>
    <scope>NUCLEOTIDE SEQUENCE</scope>
    <source>
        <strain>Durham</strain>
        <strain evidence="2">NC isolate 2 -- Noor lab</strain>
    </source>
</reference>
<dbReference type="SUPFAM" id="SSF56496">
    <property type="entry name" value="Fibrinogen C-terminal domain-like"/>
    <property type="match status" value="1"/>
</dbReference>
<accession>T1GCP7</accession>
<protein>
    <submittedName>
        <fullName evidence="1">Uncharacterized protein</fullName>
    </submittedName>
</protein>
<dbReference type="Gene3D" id="4.10.530.10">
    <property type="entry name" value="Gamma-fibrinogen Carboxyl Terminal Fragment, domain 2"/>
    <property type="match status" value="1"/>
</dbReference>
<evidence type="ECO:0000313" key="2">
    <source>
        <dbReference type="Proteomes" id="UP000015102"/>
    </source>
</evidence>
<dbReference type="AlphaFoldDB" id="T1GCP7"/>
<keyword evidence="2" id="KW-1185">Reference proteome</keyword>
<dbReference type="EMBL" id="CAQQ02053112">
    <property type="status" value="NOT_ANNOTATED_CDS"/>
    <property type="molecule type" value="Genomic_DNA"/>
</dbReference>